<organism evidence="2 3">
    <name type="scientific">Aeromonas media</name>
    <dbReference type="NCBI Taxonomy" id="651"/>
    <lineage>
        <taxon>Bacteria</taxon>
        <taxon>Pseudomonadati</taxon>
        <taxon>Pseudomonadota</taxon>
        <taxon>Gammaproteobacteria</taxon>
        <taxon>Aeromonadales</taxon>
        <taxon>Aeromonadaceae</taxon>
        <taxon>Aeromonas</taxon>
    </lineage>
</organism>
<proteinExistence type="predicted"/>
<keyword evidence="1" id="KW-1133">Transmembrane helix</keyword>
<gene>
    <name evidence="2" type="ORF">E4184_22150</name>
</gene>
<sequence>MGTSWQDVALESVKILGPAIITALAAYFTAKFQFKIKVKEIVESNKFRAHERIFDFHKSKYDLFDKAILNINEGFGFFAGLSLSEQNEQGEIKRFVAKYLSVYIETAPLDLKQLIDEFYHVSELHALEFERLNRQLLIAEGISTPTNQEEINDVIVKLLVIYGFANYCGKILTERQVVSIFDKYIER</sequence>
<dbReference type="RefSeq" id="WP_111913549.1">
    <property type="nucleotide sequence ID" value="NZ_CAWNWS010000071.1"/>
</dbReference>
<dbReference type="Proteomes" id="UP000501427">
    <property type="component" value="Chromosome"/>
</dbReference>
<dbReference type="EMBL" id="CP038441">
    <property type="protein sequence ID" value="QJT23848.1"/>
    <property type="molecule type" value="Genomic_DNA"/>
</dbReference>
<dbReference type="AlphaFoldDB" id="A0A6M4YFB1"/>
<protein>
    <submittedName>
        <fullName evidence="2">Uncharacterized protein</fullName>
    </submittedName>
</protein>
<name>A0A6M4YFB1_AERME</name>
<evidence type="ECO:0000313" key="3">
    <source>
        <dbReference type="Proteomes" id="UP000501427"/>
    </source>
</evidence>
<reference evidence="2 3" key="1">
    <citation type="submission" date="2019-03" db="EMBL/GenBank/DDBJ databases">
        <title>Novel transposon Tn6433 accelerates the dissemination of tet(E) in Aeromonas from aerobic biofilm under oxytetracycline stress.</title>
        <authorList>
            <person name="Shi Y."/>
            <person name="Tian Z."/>
            <person name="Zhang Y."/>
            <person name="Zhang H."/>
            <person name="Yang M."/>
        </authorList>
    </citation>
    <scope>NUCLEOTIDE SEQUENCE [LARGE SCALE GENOMIC DNA]</scope>
    <source>
        <strain evidence="2 3">T0.1-19</strain>
    </source>
</reference>
<feature type="transmembrane region" description="Helical" evidence="1">
    <location>
        <begin position="12"/>
        <end position="30"/>
    </location>
</feature>
<keyword evidence="1" id="KW-0472">Membrane</keyword>
<accession>A0A6M4YFB1</accession>
<keyword evidence="1" id="KW-0812">Transmembrane</keyword>
<evidence type="ECO:0000313" key="2">
    <source>
        <dbReference type="EMBL" id="QJT23848.1"/>
    </source>
</evidence>
<evidence type="ECO:0000256" key="1">
    <source>
        <dbReference type="SAM" id="Phobius"/>
    </source>
</evidence>